<keyword evidence="3" id="KW-1185">Reference proteome</keyword>
<sequence>MTNTTDPDQADRALKARHRAMWAQGDYPTVAAELIPELGGVLVEACGVRAGDRVLDVAAGTGNVAVPAALAGADVVACDLTPELLETGRALAERRGARLRWQEADAEDLPFDDAAFDTVLSCVGVMFAPHHQRAADELVRVCRPGGTVGLLSWTPEGFLGRMLATMKPYAPPPPPGAQPPPLWGDPQHVRELLGDRVTAVEAERRTVVVDRFATPEEFRAYFKERYGPTIAVYRSLADDPARAAALDRDLADLARAHGLGAEDGRTTMEWEYLLFTARRSD</sequence>
<dbReference type="Pfam" id="PF08241">
    <property type="entry name" value="Methyltransf_11"/>
    <property type="match status" value="1"/>
</dbReference>
<dbReference type="PANTHER" id="PTHR43591:SF24">
    <property type="entry name" value="2-METHOXY-6-POLYPRENYL-1,4-BENZOQUINOL METHYLASE, MITOCHONDRIAL"/>
    <property type="match status" value="1"/>
</dbReference>
<accession>A0A101R3I3</accession>
<evidence type="ECO:0000313" key="3">
    <source>
        <dbReference type="Proteomes" id="UP000053271"/>
    </source>
</evidence>
<dbReference type="STRING" id="68231.AQJ30_03750"/>
<evidence type="ECO:0000259" key="1">
    <source>
        <dbReference type="Pfam" id="PF08241"/>
    </source>
</evidence>
<dbReference type="Gene3D" id="3.40.50.150">
    <property type="entry name" value="Vaccinia Virus protein VP39"/>
    <property type="match status" value="1"/>
</dbReference>
<dbReference type="PANTHER" id="PTHR43591">
    <property type="entry name" value="METHYLTRANSFERASE"/>
    <property type="match status" value="1"/>
</dbReference>
<organism evidence="2 3">
    <name type="scientific">Streptomyces longwoodensis</name>
    <dbReference type="NCBI Taxonomy" id="68231"/>
    <lineage>
        <taxon>Bacteria</taxon>
        <taxon>Bacillati</taxon>
        <taxon>Actinomycetota</taxon>
        <taxon>Actinomycetes</taxon>
        <taxon>Kitasatosporales</taxon>
        <taxon>Streptomycetaceae</taxon>
        <taxon>Streptomyces</taxon>
    </lineage>
</organism>
<dbReference type="EMBL" id="LMWS01000005">
    <property type="protein sequence ID" value="KUN41014.1"/>
    <property type="molecule type" value="Genomic_DNA"/>
</dbReference>
<protein>
    <recommendedName>
        <fullName evidence="1">Methyltransferase type 11 domain-containing protein</fullName>
    </recommendedName>
</protein>
<name>A0A101R3I3_9ACTN</name>
<dbReference type="GO" id="GO:0008757">
    <property type="term" value="F:S-adenosylmethionine-dependent methyltransferase activity"/>
    <property type="evidence" value="ECO:0007669"/>
    <property type="project" value="InterPro"/>
</dbReference>
<dbReference type="InterPro" id="IPR013216">
    <property type="entry name" value="Methyltransf_11"/>
</dbReference>
<dbReference type="SUPFAM" id="SSF53335">
    <property type="entry name" value="S-adenosyl-L-methionine-dependent methyltransferases"/>
    <property type="match status" value="1"/>
</dbReference>
<dbReference type="RefSeq" id="WP_067228444.1">
    <property type="nucleotide sequence ID" value="NZ_KQ948549.1"/>
</dbReference>
<dbReference type="InterPro" id="IPR029063">
    <property type="entry name" value="SAM-dependent_MTases_sf"/>
</dbReference>
<dbReference type="CDD" id="cd02440">
    <property type="entry name" value="AdoMet_MTases"/>
    <property type="match status" value="1"/>
</dbReference>
<gene>
    <name evidence="2" type="ORF">AQJ30_03750</name>
</gene>
<reference evidence="2 3" key="1">
    <citation type="submission" date="2015-10" db="EMBL/GenBank/DDBJ databases">
        <title>Draft genome sequence of Streptomyces longwoodensis DSM 41677, type strain for the species Streptomyces longwoodensis.</title>
        <authorList>
            <person name="Ruckert C."/>
            <person name="Winkler A."/>
            <person name="Kalinowski J."/>
            <person name="Kampfer P."/>
            <person name="Glaeser S."/>
        </authorList>
    </citation>
    <scope>NUCLEOTIDE SEQUENCE [LARGE SCALE GENOMIC DNA]</scope>
    <source>
        <strain evidence="2 3">DSM 41677</strain>
    </source>
</reference>
<feature type="domain" description="Methyltransferase type 11" evidence="1">
    <location>
        <begin position="55"/>
        <end position="148"/>
    </location>
</feature>
<dbReference type="Proteomes" id="UP000053271">
    <property type="component" value="Unassembled WGS sequence"/>
</dbReference>
<proteinExistence type="predicted"/>
<dbReference type="AlphaFoldDB" id="A0A101R3I3"/>
<dbReference type="GeneID" id="91423739"/>
<comment type="caution">
    <text evidence="2">The sequence shown here is derived from an EMBL/GenBank/DDBJ whole genome shotgun (WGS) entry which is preliminary data.</text>
</comment>
<evidence type="ECO:0000313" key="2">
    <source>
        <dbReference type="EMBL" id="KUN41014.1"/>
    </source>
</evidence>